<feature type="domain" description="HTH gntR-type" evidence="4">
    <location>
        <begin position="3"/>
        <end position="71"/>
    </location>
</feature>
<dbReference type="InterPro" id="IPR036388">
    <property type="entry name" value="WH-like_DNA-bd_sf"/>
</dbReference>
<dbReference type="InterPro" id="IPR000524">
    <property type="entry name" value="Tscrpt_reg_HTH_GntR"/>
</dbReference>
<keyword evidence="3" id="KW-0804">Transcription</keyword>
<dbReference type="GO" id="GO:0003677">
    <property type="term" value="F:DNA binding"/>
    <property type="evidence" value="ECO:0007669"/>
    <property type="project" value="UniProtKB-KW"/>
</dbReference>
<dbReference type="GeneID" id="61813820"/>
<dbReference type="Proteomes" id="UP000043316">
    <property type="component" value="Unassembled WGS sequence"/>
</dbReference>
<dbReference type="Gene3D" id="1.10.10.10">
    <property type="entry name" value="Winged helix-like DNA-binding domain superfamily/Winged helix DNA-binding domain"/>
    <property type="match status" value="1"/>
</dbReference>
<dbReference type="PANTHER" id="PTHR44846:SF17">
    <property type="entry name" value="GNTR-FAMILY TRANSCRIPTIONAL REGULATOR"/>
    <property type="match status" value="1"/>
</dbReference>
<name>A0A0H5LUK6_YERIN</name>
<dbReference type="InterPro" id="IPR036390">
    <property type="entry name" value="WH_DNA-bd_sf"/>
</dbReference>
<protein>
    <submittedName>
        <fullName evidence="5">Phosphonate metabolism transcriptional regulator PhnF</fullName>
    </submittedName>
</protein>
<gene>
    <name evidence="5" type="primary">phnF_1</name>
    <name evidence="5" type="ORF">ERS008476_01812</name>
</gene>
<dbReference type="PANTHER" id="PTHR44846">
    <property type="entry name" value="MANNOSYL-D-GLYCERATE TRANSPORT/METABOLISM SYSTEM REPRESSOR MNGR-RELATED"/>
    <property type="match status" value="1"/>
</dbReference>
<dbReference type="SUPFAM" id="SSF46785">
    <property type="entry name" value="Winged helix' DNA-binding domain"/>
    <property type="match status" value="1"/>
</dbReference>
<dbReference type="Pfam" id="PF07702">
    <property type="entry name" value="UTRA"/>
    <property type="match status" value="1"/>
</dbReference>
<evidence type="ECO:0000256" key="2">
    <source>
        <dbReference type="ARBA" id="ARBA00023125"/>
    </source>
</evidence>
<evidence type="ECO:0000259" key="4">
    <source>
        <dbReference type="PROSITE" id="PS50949"/>
    </source>
</evidence>
<sequence>MKESLYQRIARELVQSIASGKYPAGSLLPSEMELCEHYQVSRHTVREALRDMTERGLISRHKGIGTLVSEQVKGSMNHPLAYLEDLLVLAKNNVRVVKKVDEIVADHELSLVIGCEPGSRWLHIASIREDSQKKDAPICWTDSYASIDFAKVKQLVRSDPHALISDLIEEHYGIHSDEVRQTISAVGVPAKVAKALCVEAGSPALRIVRRYLDHHGETFETTVSIHPADRYTCSIVLKRQPLHK</sequence>
<dbReference type="EMBL" id="CWJI01000003">
    <property type="protein sequence ID" value="CRY54844.1"/>
    <property type="molecule type" value="Genomic_DNA"/>
</dbReference>
<accession>A0A0H5LUK6</accession>
<proteinExistence type="predicted"/>
<dbReference type="CDD" id="cd07377">
    <property type="entry name" value="WHTH_GntR"/>
    <property type="match status" value="1"/>
</dbReference>
<dbReference type="RefSeq" id="WP_019209202.1">
    <property type="nucleotide sequence ID" value="NZ_CWJI01000003.1"/>
</dbReference>
<keyword evidence="1" id="KW-0805">Transcription regulation</keyword>
<evidence type="ECO:0000256" key="3">
    <source>
        <dbReference type="ARBA" id="ARBA00023163"/>
    </source>
</evidence>
<dbReference type="Gene3D" id="3.40.1410.10">
    <property type="entry name" value="Chorismate lyase-like"/>
    <property type="match status" value="1"/>
</dbReference>
<keyword evidence="2" id="KW-0238">DNA-binding</keyword>
<dbReference type="PRINTS" id="PR00035">
    <property type="entry name" value="HTHGNTR"/>
</dbReference>
<dbReference type="SMART" id="SM00866">
    <property type="entry name" value="UTRA"/>
    <property type="match status" value="1"/>
</dbReference>
<evidence type="ECO:0000256" key="1">
    <source>
        <dbReference type="ARBA" id="ARBA00023015"/>
    </source>
</evidence>
<reference evidence="6" key="1">
    <citation type="submission" date="2015-03" db="EMBL/GenBank/DDBJ databases">
        <authorList>
            <consortium name="Pathogen Informatics"/>
        </authorList>
    </citation>
    <scope>NUCLEOTIDE SEQUENCE [LARGE SCALE GENOMIC DNA]</scope>
    <source>
        <strain evidence="6">R148</strain>
    </source>
</reference>
<dbReference type="InterPro" id="IPR028978">
    <property type="entry name" value="Chorismate_lyase_/UTRA_dom_sf"/>
</dbReference>
<dbReference type="GO" id="GO:0045892">
    <property type="term" value="P:negative regulation of DNA-templated transcription"/>
    <property type="evidence" value="ECO:0007669"/>
    <property type="project" value="TreeGrafter"/>
</dbReference>
<dbReference type="PROSITE" id="PS50949">
    <property type="entry name" value="HTH_GNTR"/>
    <property type="match status" value="1"/>
</dbReference>
<dbReference type="GO" id="GO:0003700">
    <property type="term" value="F:DNA-binding transcription factor activity"/>
    <property type="evidence" value="ECO:0007669"/>
    <property type="project" value="InterPro"/>
</dbReference>
<dbReference type="AlphaFoldDB" id="A0A0H5LUK6"/>
<evidence type="ECO:0000313" key="6">
    <source>
        <dbReference type="Proteomes" id="UP000043316"/>
    </source>
</evidence>
<organism evidence="5 6">
    <name type="scientific">Yersinia intermedia</name>
    <dbReference type="NCBI Taxonomy" id="631"/>
    <lineage>
        <taxon>Bacteria</taxon>
        <taxon>Pseudomonadati</taxon>
        <taxon>Pseudomonadota</taxon>
        <taxon>Gammaproteobacteria</taxon>
        <taxon>Enterobacterales</taxon>
        <taxon>Yersiniaceae</taxon>
        <taxon>Yersinia</taxon>
    </lineage>
</organism>
<dbReference type="SMART" id="SM00345">
    <property type="entry name" value="HTH_GNTR"/>
    <property type="match status" value="1"/>
</dbReference>
<dbReference type="InterPro" id="IPR050679">
    <property type="entry name" value="Bact_HTH_transcr_reg"/>
</dbReference>
<dbReference type="Pfam" id="PF00392">
    <property type="entry name" value="GntR"/>
    <property type="match status" value="1"/>
</dbReference>
<dbReference type="SUPFAM" id="SSF64288">
    <property type="entry name" value="Chorismate lyase-like"/>
    <property type="match status" value="1"/>
</dbReference>
<evidence type="ECO:0000313" key="5">
    <source>
        <dbReference type="EMBL" id="CRY54844.1"/>
    </source>
</evidence>
<dbReference type="InterPro" id="IPR011663">
    <property type="entry name" value="UTRA"/>
</dbReference>